<name>A0A915J5W7_ROMCU</name>
<evidence type="ECO:0000313" key="3">
    <source>
        <dbReference type="WBParaSite" id="nRc.2.0.1.t21179-RA"/>
    </source>
</evidence>
<feature type="region of interest" description="Disordered" evidence="1">
    <location>
        <begin position="1"/>
        <end position="21"/>
    </location>
</feature>
<dbReference type="AlphaFoldDB" id="A0A915J5W7"/>
<dbReference type="Proteomes" id="UP000887565">
    <property type="component" value="Unplaced"/>
</dbReference>
<dbReference type="WBParaSite" id="nRc.2.0.1.t21179-RA">
    <property type="protein sequence ID" value="nRc.2.0.1.t21179-RA"/>
    <property type="gene ID" value="nRc.2.0.1.g21179"/>
</dbReference>
<keyword evidence="2" id="KW-1185">Reference proteome</keyword>
<accession>A0A915J5W7</accession>
<protein>
    <submittedName>
        <fullName evidence="3">Uncharacterized protein</fullName>
    </submittedName>
</protein>
<evidence type="ECO:0000256" key="1">
    <source>
        <dbReference type="SAM" id="MobiDB-lite"/>
    </source>
</evidence>
<sequence length="85" mass="9550">MNQSTRKLANQPLTNQLASQPLNQEINQPTAAFKTFKMATKFKICNQLRLCKENQIPRLGKMSSAKIGILARKAAESEITDYLIV</sequence>
<organism evidence="2 3">
    <name type="scientific">Romanomermis culicivorax</name>
    <name type="common">Nematode worm</name>
    <dbReference type="NCBI Taxonomy" id="13658"/>
    <lineage>
        <taxon>Eukaryota</taxon>
        <taxon>Metazoa</taxon>
        <taxon>Ecdysozoa</taxon>
        <taxon>Nematoda</taxon>
        <taxon>Enoplea</taxon>
        <taxon>Dorylaimia</taxon>
        <taxon>Mermithida</taxon>
        <taxon>Mermithoidea</taxon>
        <taxon>Mermithidae</taxon>
        <taxon>Romanomermis</taxon>
    </lineage>
</organism>
<proteinExistence type="predicted"/>
<reference evidence="3" key="1">
    <citation type="submission" date="2022-11" db="UniProtKB">
        <authorList>
            <consortium name="WormBaseParasite"/>
        </authorList>
    </citation>
    <scope>IDENTIFICATION</scope>
</reference>
<evidence type="ECO:0000313" key="2">
    <source>
        <dbReference type="Proteomes" id="UP000887565"/>
    </source>
</evidence>